<accession>A0A1G9RFQ4</accession>
<dbReference type="STRING" id="563176.SAMN04488090_2879"/>
<organism evidence="1 2">
    <name type="scientific">Siphonobacter aquaeclarae</name>
    <dbReference type="NCBI Taxonomy" id="563176"/>
    <lineage>
        <taxon>Bacteria</taxon>
        <taxon>Pseudomonadati</taxon>
        <taxon>Bacteroidota</taxon>
        <taxon>Cytophagia</taxon>
        <taxon>Cytophagales</taxon>
        <taxon>Cytophagaceae</taxon>
        <taxon>Siphonobacter</taxon>
    </lineage>
</organism>
<evidence type="ECO:0000313" key="2">
    <source>
        <dbReference type="Proteomes" id="UP000198901"/>
    </source>
</evidence>
<dbReference type="EMBL" id="FNGS01000005">
    <property type="protein sequence ID" value="SDM22064.1"/>
    <property type="molecule type" value="Genomic_DNA"/>
</dbReference>
<evidence type="ECO:0000313" key="1">
    <source>
        <dbReference type="EMBL" id="SDM22064.1"/>
    </source>
</evidence>
<dbReference type="Proteomes" id="UP000198901">
    <property type="component" value="Unassembled WGS sequence"/>
</dbReference>
<evidence type="ECO:0008006" key="3">
    <source>
        <dbReference type="Google" id="ProtNLM"/>
    </source>
</evidence>
<dbReference type="AlphaFoldDB" id="A0A1G9RFQ4"/>
<proteinExistence type="predicted"/>
<gene>
    <name evidence="1" type="ORF">SAMN04488090_2879</name>
</gene>
<reference evidence="1 2" key="1">
    <citation type="submission" date="2016-10" db="EMBL/GenBank/DDBJ databases">
        <authorList>
            <person name="de Groot N.N."/>
        </authorList>
    </citation>
    <scope>NUCLEOTIDE SEQUENCE [LARGE SCALE GENOMIC DNA]</scope>
    <source>
        <strain evidence="1 2">DSM 21668</strain>
    </source>
</reference>
<name>A0A1G9RFQ4_9BACT</name>
<sequence length="73" mass="8719">MNTFLLTLFLTLSPVSREKTVFICYSRSAYAYHADSLCHGLQRCTHQIFRISRRQAEQKRYQPCKICFREAER</sequence>
<protein>
    <recommendedName>
        <fullName evidence="3">Metal binding domain of Ada</fullName>
    </recommendedName>
</protein>
<keyword evidence="2" id="KW-1185">Reference proteome</keyword>